<evidence type="ECO:0000259" key="3">
    <source>
        <dbReference type="PROSITE" id="PS51272"/>
    </source>
</evidence>
<feature type="domain" description="SLH" evidence="3">
    <location>
        <begin position="267"/>
        <end position="329"/>
    </location>
</feature>
<dbReference type="PROSITE" id="PS51272">
    <property type="entry name" value="SLH"/>
    <property type="match status" value="3"/>
</dbReference>
<protein>
    <recommendedName>
        <fullName evidence="3">SLH domain-containing protein</fullName>
    </recommendedName>
</protein>
<keyword evidence="1" id="KW-0677">Repeat</keyword>
<reference evidence="4 5" key="1">
    <citation type="submission" date="2021-03" db="EMBL/GenBank/DDBJ databases">
        <title>Genomic Encyclopedia of Type Strains, Phase IV (KMG-IV): sequencing the most valuable type-strain genomes for metagenomic binning, comparative biology and taxonomic classification.</title>
        <authorList>
            <person name="Goeker M."/>
        </authorList>
    </citation>
    <scope>NUCLEOTIDE SEQUENCE [LARGE SCALE GENOMIC DNA]</scope>
    <source>
        <strain evidence="4 5">DSM 27512</strain>
    </source>
</reference>
<evidence type="ECO:0000313" key="5">
    <source>
        <dbReference type="Proteomes" id="UP001314903"/>
    </source>
</evidence>
<keyword evidence="2" id="KW-0732">Signal</keyword>
<dbReference type="Proteomes" id="UP001314903">
    <property type="component" value="Unassembled WGS sequence"/>
</dbReference>
<dbReference type="RefSeq" id="WP_209659858.1">
    <property type="nucleotide sequence ID" value="NZ_JAGGLI010000007.1"/>
</dbReference>
<dbReference type="InterPro" id="IPR001119">
    <property type="entry name" value="SLH_dom"/>
</dbReference>
<feature type="domain" description="SLH" evidence="3">
    <location>
        <begin position="400"/>
        <end position="463"/>
    </location>
</feature>
<name>A0ABS4KKG5_9FIRM</name>
<comment type="caution">
    <text evidence="4">The sequence shown here is derived from an EMBL/GenBank/DDBJ whole genome shotgun (WGS) entry which is preliminary data.</text>
</comment>
<feature type="domain" description="SLH" evidence="3">
    <location>
        <begin position="335"/>
        <end position="398"/>
    </location>
</feature>
<sequence>MTKRFLAFFLSVLTLISLPLGAYAEPLKGFDPGIENVSSYQEAVFLSGRPVIMSGTVRTTVRDRDDQRTETYRFELSDPATGDTLSRNLSLRTSIEDTGDQLIERTEVATFKESITIEGTTYEADLDTSEFTQSIVTQIKPAVDYFSGNMSFRKRYTSDDEDNITIQMEGTTVGYEQAWGATETRTMDYHVSSNRSNGPSGTYSVMSSHNITRDLEYIPNQPTQISFRGGYMISEKEESKIQYNYDMNGRRGNNSFTLGNNPTFERLYVSNLRDMGGHWAQESVSLLASLGAIEPKAMYFGPSLPMSRAEFAKAVAVASDIAEEMQTSTRRRTVEPALFFDTEVEDENYRYIKTVATKGIMSGVGENRFEPDGHLTKAQAATIMINALGFSGLAPTGAYMTGFRDDYAIPFWARDSVYLAREIGLASGTANNYFQPDKTLTRAEAAALLHNYIMYLTYEMREDYRERILNYY</sequence>
<evidence type="ECO:0000256" key="1">
    <source>
        <dbReference type="ARBA" id="ARBA00022737"/>
    </source>
</evidence>
<feature type="chain" id="PRO_5046385774" description="SLH domain-containing protein" evidence="2">
    <location>
        <begin position="25"/>
        <end position="472"/>
    </location>
</feature>
<feature type="signal peptide" evidence="2">
    <location>
        <begin position="1"/>
        <end position="24"/>
    </location>
</feature>
<proteinExistence type="predicted"/>
<dbReference type="EMBL" id="JAGGLI010000007">
    <property type="protein sequence ID" value="MBP2027124.1"/>
    <property type="molecule type" value="Genomic_DNA"/>
</dbReference>
<organism evidence="4 5">
    <name type="scientific">Acetoanaerobium pronyense</name>
    <dbReference type="NCBI Taxonomy" id="1482736"/>
    <lineage>
        <taxon>Bacteria</taxon>
        <taxon>Bacillati</taxon>
        <taxon>Bacillota</taxon>
        <taxon>Clostridia</taxon>
        <taxon>Peptostreptococcales</taxon>
        <taxon>Filifactoraceae</taxon>
        <taxon>Acetoanaerobium</taxon>
    </lineage>
</organism>
<accession>A0ABS4KKG5</accession>
<gene>
    <name evidence="4" type="ORF">J2Z35_000918</name>
</gene>
<evidence type="ECO:0000313" key="4">
    <source>
        <dbReference type="EMBL" id="MBP2027124.1"/>
    </source>
</evidence>
<keyword evidence="5" id="KW-1185">Reference proteome</keyword>
<evidence type="ECO:0000256" key="2">
    <source>
        <dbReference type="SAM" id="SignalP"/>
    </source>
</evidence>
<dbReference type="Pfam" id="PF00395">
    <property type="entry name" value="SLH"/>
    <property type="match status" value="3"/>
</dbReference>